<dbReference type="AlphaFoldDB" id="A0A326S6N9"/>
<dbReference type="RefSeq" id="WP_111390883.1">
    <property type="nucleotide sequence ID" value="NZ_QKTX01000001.1"/>
</dbReference>
<dbReference type="InterPro" id="IPR000182">
    <property type="entry name" value="GNAT_dom"/>
</dbReference>
<organism evidence="4 5">
    <name type="scientific">Algoriphagus aquaeductus</name>
    <dbReference type="NCBI Taxonomy" id="475299"/>
    <lineage>
        <taxon>Bacteria</taxon>
        <taxon>Pseudomonadati</taxon>
        <taxon>Bacteroidota</taxon>
        <taxon>Cytophagia</taxon>
        <taxon>Cytophagales</taxon>
        <taxon>Cyclobacteriaceae</taxon>
        <taxon>Algoriphagus</taxon>
    </lineage>
</organism>
<evidence type="ECO:0000313" key="4">
    <source>
        <dbReference type="EMBL" id="PZV87192.1"/>
    </source>
</evidence>
<protein>
    <submittedName>
        <fullName evidence="4">Acetyltransferase (GNAT) family protein</fullName>
    </submittedName>
</protein>
<accession>A0A326S6N9</accession>
<keyword evidence="2" id="KW-0012">Acyltransferase</keyword>
<gene>
    <name evidence="4" type="ORF">CLV31_10164</name>
</gene>
<keyword evidence="1 4" id="KW-0808">Transferase</keyword>
<comment type="caution">
    <text evidence="4">The sequence shown here is derived from an EMBL/GenBank/DDBJ whole genome shotgun (WGS) entry which is preliminary data.</text>
</comment>
<evidence type="ECO:0000259" key="3">
    <source>
        <dbReference type="PROSITE" id="PS51186"/>
    </source>
</evidence>
<dbReference type="Proteomes" id="UP000248917">
    <property type="component" value="Unassembled WGS sequence"/>
</dbReference>
<dbReference type="Pfam" id="PF13508">
    <property type="entry name" value="Acetyltransf_7"/>
    <property type="match status" value="1"/>
</dbReference>
<sequence>MDKIRNTISSDIKAMMEVIDSTGLFPGEMLPEMISDYFAENQSEAHWLTAESNGKIVGLAYFLPERLTQLTLNLLLIAVHKEYQGRGLGKAILKEVVSRGRELNSHLLLVETSGHPHFENTRKFYTYFGFQVEARIRDFYQIGEDKIVFWMRL</sequence>
<name>A0A326S6N9_9BACT</name>
<dbReference type="InterPro" id="IPR016181">
    <property type="entry name" value="Acyl_CoA_acyltransferase"/>
</dbReference>
<dbReference type="EMBL" id="QKTX01000001">
    <property type="protein sequence ID" value="PZV87192.1"/>
    <property type="molecule type" value="Genomic_DNA"/>
</dbReference>
<dbReference type="Gene3D" id="3.40.630.30">
    <property type="match status" value="1"/>
</dbReference>
<dbReference type="PANTHER" id="PTHR43420">
    <property type="entry name" value="ACETYLTRANSFERASE"/>
    <property type="match status" value="1"/>
</dbReference>
<reference evidence="4 5" key="1">
    <citation type="submission" date="2018-06" db="EMBL/GenBank/DDBJ databases">
        <title>Genomic Encyclopedia of Archaeal and Bacterial Type Strains, Phase II (KMG-II): from individual species to whole genera.</title>
        <authorList>
            <person name="Goeker M."/>
        </authorList>
    </citation>
    <scope>NUCLEOTIDE SEQUENCE [LARGE SCALE GENOMIC DNA]</scope>
    <source>
        <strain evidence="4 5">T4</strain>
    </source>
</reference>
<proteinExistence type="predicted"/>
<evidence type="ECO:0000256" key="2">
    <source>
        <dbReference type="ARBA" id="ARBA00023315"/>
    </source>
</evidence>
<dbReference type="InterPro" id="IPR050680">
    <property type="entry name" value="YpeA/RimI_acetyltransf"/>
</dbReference>
<dbReference type="SUPFAM" id="SSF55729">
    <property type="entry name" value="Acyl-CoA N-acyltransferases (Nat)"/>
    <property type="match status" value="1"/>
</dbReference>
<evidence type="ECO:0000313" key="5">
    <source>
        <dbReference type="Proteomes" id="UP000248917"/>
    </source>
</evidence>
<keyword evidence="5" id="KW-1185">Reference proteome</keyword>
<dbReference type="PROSITE" id="PS51186">
    <property type="entry name" value="GNAT"/>
    <property type="match status" value="1"/>
</dbReference>
<dbReference type="GO" id="GO:0016747">
    <property type="term" value="F:acyltransferase activity, transferring groups other than amino-acyl groups"/>
    <property type="evidence" value="ECO:0007669"/>
    <property type="project" value="InterPro"/>
</dbReference>
<evidence type="ECO:0000256" key="1">
    <source>
        <dbReference type="ARBA" id="ARBA00022679"/>
    </source>
</evidence>
<dbReference type="OrthoDB" id="9789605at2"/>
<feature type="domain" description="N-acetyltransferase" evidence="3">
    <location>
        <begin position="2"/>
        <end position="153"/>
    </location>
</feature>
<dbReference type="CDD" id="cd04301">
    <property type="entry name" value="NAT_SF"/>
    <property type="match status" value="1"/>
</dbReference>
<dbReference type="PANTHER" id="PTHR43420:SF44">
    <property type="entry name" value="ACETYLTRANSFERASE YPEA"/>
    <property type="match status" value="1"/>
</dbReference>